<organism evidence="1 2">
    <name type="scientific">Nocardioides dokdonensis FR1436</name>
    <dbReference type="NCBI Taxonomy" id="1300347"/>
    <lineage>
        <taxon>Bacteria</taxon>
        <taxon>Bacillati</taxon>
        <taxon>Actinomycetota</taxon>
        <taxon>Actinomycetes</taxon>
        <taxon>Propionibacteriales</taxon>
        <taxon>Nocardioidaceae</taxon>
        <taxon>Nocardioides</taxon>
    </lineage>
</organism>
<reference evidence="1 2" key="1">
    <citation type="submission" date="2016-03" db="EMBL/GenBank/DDBJ databases">
        <title>Complete genome sequence of a soil Actinobacterium, Nocardioides dokdonensis FR1436.</title>
        <authorList>
            <person name="Kwon S.-K."/>
            <person name="Kim K."/>
            <person name="Kim J.F."/>
        </authorList>
    </citation>
    <scope>NUCLEOTIDE SEQUENCE [LARGE SCALE GENOMIC DNA]</scope>
    <source>
        <strain evidence="1 2">FR1436</strain>
    </source>
</reference>
<dbReference type="KEGG" id="ndk:I601_1916"/>
<sequence>MSEQLPPGHLFVVHGRIESVVHDAAVVPTSDGMHFRSYWHELLGERRREDVRPPGWPGPGWGRAADGSNLWFVSVGATSRIDATAVVARTLGAVRSAAEAQLGRQENRVLPVIAVPVTGIAGGGHGERRGDLLKDLMAGLHEMAAELCVDVALVTPDAAVHAAAQRLRAPLLEDVLTEGLRSTAQRLGEQARRGELALFLGAGASIPAGLPSWDELLQQLATDYDGSLVGLSPVDQAELLEKRFPDFRHRVAERVRGAGRPSLAHALLASLGCREVVTTNYDTLYEQAVTARGAQVTRILPGADNPGSTGWVLKLHGDVDRPGSIVLTRRSFVLFDSRTRPAGALLQTLLMTRHLLVVGASMQDDNVVRLMHEVEEYRESHRMTGRFGTLLDVDAAGPRRELWEKQLDWVSLPGTPFAETSRTLEILLDLVAHHASEDVPWLLDERFASLLESEEEREIAQALRRVRESLPDGHTVWAEVARALDGFGARPRGRSRP</sequence>
<dbReference type="InterPro" id="IPR029035">
    <property type="entry name" value="DHS-like_NAD/FAD-binding_dom"/>
</dbReference>
<evidence type="ECO:0000313" key="2">
    <source>
        <dbReference type="Proteomes" id="UP000077868"/>
    </source>
</evidence>
<evidence type="ECO:0000313" key="1">
    <source>
        <dbReference type="EMBL" id="ANH38346.1"/>
    </source>
</evidence>
<dbReference type="SUPFAM" id="SSF52467">
    <property type="entry name" value="DHS-like NAD/FAD-binding domain"/>
    <property type="match status" value="1"/>
</dbReference>
<protein>
    <submittedName>
        <fullName evidence="1">Uncharacterized protein</fullName>
    </submittedName>
</protein>
<dbReference type="AlphaFoldDB" id="A0A1A9GJU7"/>
<name>A0A1A9GJU7_9ACTN</name>
<proteinExistence type="predicted"/>
<accession>A0A1A9GJU7</accession>
<keyword evidence="2" id="KW-1185">Reference proteome</keyword>
<gene>
    <name evidence="1" type="ORF">I601_1916</name>
</gene>
<dbReference type="EMBL" id="CP015079">
    <property type="protein sequence ID" value="ANH38346.1"/>
    <property type="molecule type" value="Genomic_DNA"/>
</dbReference>
<dbReference type="PATRIC" id="fig|1300347.3.peg.1917"/>
<dbReference type="Pfam" id="PF13289">
    <property type="entry name" value="SIR2_2"/>
    <property type="match status" value="1"/>
</dbReference>
<dbReference type="OrthoDB" id="5241047at2"/>
<dbReference type="Proteomes" id="UP000077868">
    <property type="component" value="Chromosome"/>
</dbReference>
<dbReference type="STRING" id="1300347.I601_1916"/>
<dbReference type="Gene3D" id="3.40.50.1220">
    <property type="entry name" value="TPP-binding domain"/>
    <property type="match status" value="1"/>
</dbReference>